<gene>
    <name evidence="2" type="ORF">CT0861_05605</name>
</gene>
<evidence type="ECO:0000313" key="2">
    <source>
        <dbReference type="EMBL" id="KZL74247.1"/>
    </source>
</evidence>
<dbReference type="Proteomes" id="UP000076552">
    <property type="component" value="Unassembled WGS sequence"/>
</dbReference>
<sequence length="127" mass="13449">MLVPDPSWPKDKTKTGPPRSARQRCARRDKDASQSQGGGFLGDRGVDSRDIAPVSLALPAAETRICSTSAQLDGVSAMPFYALLSPISHTYEPVSVCLRRTPPAEGDPFFEGLTGETSWKSVDGGGG</sequence>
<name>A0A161YM81_9PEZI</name>
<keyword evidence="3" id="KW-1185">Reference proteome</keyword>
<feature type="region of interest" description="Disordered" evidence="1">
    <location>
        <begin position="1"/>
        <end position="47"/>
    </location>
</feature>
<reference evidence="2 3" key="1">
    <citation type="submission" date="2015-06" db="EMBL/GenBank/DDBJ databases">
        <title>Survival trade-offs in plant roots during colonization by closely related pathogenic and mutualistic fungi.</title>
        <authorList>
            <person name="Hacquard S."/>
            <person name="Kracher B."/>
            <person name="Hiruma K."/>
            <person name="Weinman A."/>
            <person name="Muench P."/>
            <person name="Garrido Oter R."/>
            <person name="Ver Loren van Themaat E."/>
            <person name="Dallerey J.-F."/>
            <person name="Damm U."/>
            <person name="Henrissat B."/>
            <person name="Lespinet O."/>
            <person name="Thon M."/>
            <person name="Kemen E."/>
            <person name="McHardy A.C."/>
            <person name="Schulze-Lefert P."/>
            <person name="O'Connell R.J."/>
        </authorList>
    </citation>
    <scope>NUCLEOTIDE SEQUENCE [LARGE SCALE GENOMIC DNA]</scope>
    <source>
        <strain evidence="2 3">0861</strain>
    </source>
</reference>
<feature type="region of interest" description="Disordered" evidence="1">
    <location>
        <begin position="106"/>
        <end position="127"/>
    </location>
</feature>
<proteinExistence type="predicted"/>
<dbReference type="AlphaFoldDB" id="A0A161YM81"/>
<organism evidence="2 3">
    <name type="scientific">Colletotrichum tofieldiae</name>
    <dbReference type="NCBI Taxonomy" id="708197"/>
    <lineage>
        <taxon>Eukaryota</taxon>
        <taxon>Fungi</taxon>
        <taxon>Dikarya</taxon>
        <taxon>Ascomycota</taxon>
        <taxon>Pezizomycotina</taxon>
        <taxon>Sordariomycetes</taxon>
        <taxon>Hypocreomycetidae</taxon>
        <taxon>Glomerellales</taxon>
        <taxon>Glomerellaceae</taxon>
        <taxon>Colletotrichum</taxon>
        <taxon>Colletotrichum spaethianum species complex</taxon>
    </lineage>
</organism>
<accession>A0A161YM81</accession>
<comment type="caution">
    <text evidence="2">The sequence shown here is derived from an EMBL/GenBank/DDBJ whole genome shotgun (WGS) entry which is preliminary data.</text>
</comment>
<evidence type="ECO:0000256" key="1">
    <source>
        <dbReference type="SAM" id="MobiDB-lite"/>
    </source>
</evidence>
<protein>
    <submittedName>
        <fullName evidence="2">Uncharacterized protein</fullName>
    </submittedName>
</protein>
<evidence type="ECO:0000313" key="3">
    <source>
        <dbReference type="Proteomes" id="UP000076552"/>
    </source>
</evidence>
<dbReference type="EMBL" id="LFIV01000034">
    <property type="protein sequence ID" value="KZL74247.1"/>
    <property type="molecule type" value="Genomic_DNA"/>
</dbReference>